<keyword evidence="7 8" id="KW-0472">Membrane</keyword>
<sequence length="514" mass="58686">MIAFLKRHISSYRTRSGICLLLILLFGFYLRTYRLDMLLRFYYDQGRDAIVIHDIIHKLRPVLVGPTTGLAGIMRGPAFYYLLLPAYLVGRGDPVIAAVWLQLLNTFGLFVIFLIGKKIHSPLAGIVAAFLVGFSQHIVDLSRWLSNPSPILTSVPIMVYALLRLFDPPPAMGEKPTPAAGQRGVWWYIIALMLGLNLQFEIASEFWFLPAFVLLLLLYPQIRPAKKTFAIASLIFLSTLIPQIVFDLRHGGIMRLAILKQFTSGDQSSFTFTLEQFISRSSFYLNSFTTLFVPKRPELIISLLALLIPVLISTHRRLLTPVIILFAAPLFFLLPYSGNQGNFYSYYLIGLFPIFLIIVAVVLAHFLTHRYLFFIPLILIFLFTRINLYLMTSFLSAGVDGPEHISLGNQLQAIDWIYQQAGDTPFNVDIYVPPVIPYSYDYLFSWYGPKQYRQTPATDTRDLLFTLSEVDPPNVPRHQAWLDDRSRFAEARAYARFGGVWVEKRIRKPVKSKP</sequence>
<evidence type="ECO:0000256" key="6">
    <source>
        <dbReference type="ARBA" id="ARBA00022989"/>
    </source>
</evidence>
<feature type="transmembrane region" description="Helical" evidence="8">
    <location>
        <begin position="371"/>
        <end position="390"/>
    </location>
</feature>
<evidence type="ECO:0000256" key="8">
    <source>
        <dbReference type="SAM" id="Phobius"/>
    </source>
</evidence>
<feature type="transmembrane region" description="Helical" evidence="8">
    <location>
        <begin position="319"/>
        <end position="338"/>
    </location>
</feature>
<dbReference type="GO" id="GO:0005886">
    <property type="term" value="C:plasma membrane"/>
    <property type="evidence" value="ECO:0007669"/>
    <property type="project" value="UniProtKB-SubCell"/>
</dbReference>
<gene>
    <name evidence="9" type="ORF">A2368_00260</name>
</gene>
<dbReference type="PANTHER" id="PTHR33908:SF11">
    <property type="entry name" value="MEMBRANE PROTEIN"/>
    <property type="match status" value="1"/>
</dbReference>
<evidence type="ECO:0008006" key="11">
    <source>
        <dbReference type="Google" id="ProtNLM"/>
    </source>
</evidence>
<evidence type="ECO:0000313" key="10">
    <source>
        <dbReference type="Proteomes" id="UP000176682"/>
    </source>
</evidence>
<comment type="subcellular location">
    <subcellularLocation>
        <location evidence="1">Cell membrane</location>
        <topology evidence="1">Multi-pass membrane protein</topology>
    </subcellularLocation>
</comment>
<proteinExistence type="predicted"/>
<keyword evidence="3" id="KW-0328">Glycosyltransferase</keyword>
<dbReference type="EMBL" id="MFAM01000060">
    <property type="protein sequence ID" value="OGD78111.1"/>
    <property type="molecule type" value="Genomic_DNA"/>
</dbReference>
<evidence type="ECO:0000256" key="1">
    <source>
        <dbReference type="ARBA" id="ARBA00004651"/>
    </source>
</evidence>
<dbReference type="GO" id="GO:0016763">
    <property type="term" value="F:pentosyltransferase activity"/>
    <property type="evidence" value="ECO:0007669"/>
    <property type="project" value="TreeGrafter"/>
</dbReference>
<dbReference type="AlphaFoldDB" id="A0A1F5FER8"/>
<feature type="transmembrane region" description="Helical" evidence="8">
    <location>
        <begin position="95"/>
        <end position="115"/>
    </location>
</feature>
<evidence type="ECO:0000313" key="9">
    <source>
        <dbReference type="EMBL" id="OGD78111.1"/>
    </source>
</evidence>
<name>A0A1F5FER8_9BACT</name>
<comment type="caution">
    <text evidence="9">The sequence shown here is derived from an EMBL/GenBank/DDBJ whole genome shotgun (WGS) entry which is preliminary data.</text>
</comment>
<keyword evidence="5 8" id="KW-0812">Transmembrane</keyword>
<keyword evidence="4" id="KW-0808">Transferase</keyword>
<keyword evidence="2" id="KW-1003">Cell membrane</keyword>
<evidence type="ECO:0000256" key="4">
    <source>
        <dbReference type="ARBA" id="ARBA00022679"/>
    </source>
</evidence>
<dbReference type="Proteomes" id="UP000176682">
    <property type="component" value="Unassembled WGS sequence"/>
</dbReference>
<dbReference type="PANTHER" id="PTHR33908">
    <property type="entry name" value="MANNOSYLTRANSFERASE YKCB-RELATED"/>
    <property type="match status" value="1"/>
</dbReference>
<keyword evidence="6 8" id="KW-1133">Transmembrane helix</keyword>
<feature type="transmembrane region" description="Helical" evidence="8">
    <location>
        <begin position="184"/>
        <end position="200"/>
    </location>
</feature>
<evidence type="ECO:0000256" key="7">
    <source>
        <dbReference type="ARBA" id="ARBA00023136"/>
    </source>
</evidence>
<feature type="transmembrane region" description="Helical" evidence="8">
    <location>
        <begin position="344"/>
        <end position="364"/>
    </location>
</feature>
<accession>A0A1F5FER8</accession>
<organism evidence="9 10">
    <name type="scientific">Candidatus Collierbacteria bacterium RIFOXYB1_FULL_49_13</name>
    <dbReference type="NCBI Taxonomy" id="1817728"/>
    <lineage>
        <taxon>Bacteria</taxon>
        <taxon>Candidatus Collieribacteriota</taxon>
    </lineage>
</organism>
<reference evidence="9 10" key="1">
    <citation type="journal article" date="2016" name="Nat. Commun.">
        <title>Thousands of microbial genomes shed light on interconnected biogeochemical processes in an aquifer system.</title>
        <authorList>
            <person name="Anantharaman K."/>
            <person name="Brown C.T."/>
            <person name="Hug L.A."/>
            <person name="Sharon I."/>
            <person name="Castelle C.J."/>
            <person name="Probst A.J."/>
            <person name="Thomas B.C."/>
            <person name="Singh A."/>
            <person name="Wilkins M.J."/>
            <person name="Karaoz U."/>
            <person name="Brodie E.L."/>
            <person name="Williams K.H."/>
            <person name="Hubbard S.S."/>
            <person name="Banfield J.F."/>
        </authorList>
    </citation>
    <scope>NUCLEOTIDE SEQUENCE [LARGE SCALE GENOMIC DNA]</scope>
</reference>
<feature type="transmembrane region" description="Helical" evidence="8">
    <location>
        <begin position="229"/>
        <end position="246"/>
    </location>
</feature>
<dbReference type="GO" id="GO:0009103">
    <property type="term" value="P:lipopolysaccharide biosynthetic process"/>
    <property type="evidence" value="ECO:0007669"/>
    <property type="project" value="UniProtKB-ARBA"/>
</dbReference>
<feature type="transmembrane region" description="Helical" evidence="8">
    <location>
        <begin position="12"/>
        <end position="30"/>
    </location>
</feature>
<feature type="transmembrane region" description="Helical" evidence="8">
    <location>
        <begin position="145"/>
        <end position="163"/>
    </location>
</feature>
<evidence type="ECO:0000256" key="2">
    <source>
        <dbReference type="ARBA" id="ARBA00022475"/>
    </source>
</evidence>
<feature type="transmembrane region" description="Helical" evidence="8">
    <location>
        <begin position="122"/>
        <end position="139"/>
    </location>
</feature>
<evidence type="ECO:0000256" key="5">
    <source>
        <dbReference type="ARBA" id="ARBA00022692"/>
    </source>
</evidence>
<dbReference type="InterPro" id="IPR050297">
    <property type="entry name" value="LipidA_mod_glycosyltrf_83"/>
</dbReference>
<protein>
    <recommendedName>
        <fullName evidence="11">Glycosyltransferase RgtA/B/C/D-like domain-containing protein</fullName>
    </recommendedName>
</protein>
<evidence type="ECO:0000256" key="3">
    <source>
        <dbReference type="ARBA" id="ARBA00022676"/>
    </source>
</evidence>